<dbReference type="InterPro" id="IPR018968">
    <property type="entry name" value="Phasin"/>
</dbReference>
<organism evidence="2 3">
    <name type="scientific">Paraburkholderia fungorum</name>
    <dbReference type="NCBI Taxonomy" id="134537"/>
    <lineage>
        <taxon>Bacteria</taxon>
        <taxon>Pseudomonadati</taxon>
        <taxon>Pseudomonadota</taxon>
        <taxon>Betaproteobacteria</taxon>
        <taxon>Burkholderiales</taxon>
        <taxon>Burkholderiaceae</taxon>
        <taxon>Paraburkholderia</taxon>
    </lineage>
</organism>
<dbReference type="InterPro" id="IPR010127">
    <property type="entry name" value="Phasin_subfam-1"/>
</dbReference>
<accession>A0A1H1I4K0</accession>
<feature type="domain" description="Phasin" evidence="1">
    <location>
        <begin position="29"/>
        <end position="118"/>
    </location>
</feature>
<dbReference type="Proteomes" id="UP000183487">
    <property type="component" value="Unassembled WGS sequence"/>
</dbReference>
<dbReference type="EMBL" id="FNKP01000002">
    <property type="protein sequence ID" value="SDR32637.1"/>
    <property type="molecule type" value="Genomic_DNA"/>
</dbReference>
<dbReference type="Pfam" id="PF09361">
    <property type="entry name" value="Phasin_2"/>
    <property type="match status" value="1"/>
</dbReference>
<proteinExistence type="predicted"/>
<evidence type="ECO:0000313" key="3">
    <source>
        <dbReference type="Proteomes" id="UP000183487"/>
    </source>
</evidence>
<name>A0A1H1I4K0_9BURK</name>
<dbReference type="OrthoDB" id="9102163at2"/>
<dbReference type="NCBIfam" id="TIGR01841">
    <property type="entry name" value="phasin"/>
    <property type="match status" value="1"/>
</dbReference>
<evidence type="ECO:0000259" key="1">
    <source>
        <dbReference type="Pfam" id="PF09361"/>
    </source>
</evidence>
<sequence>MVEGLTDYALVVSPYGAVMSTLIPQHAFEAQAATIQQLFAFSTKAFEGFEKLTALNLQVFKATLAENHALAVKAMSSRPDELLALSASLGKPTAEKCLAYGRHVQEILADVQGGLTSASQSQTQRYQKDARGFVADLTKAASSAADIVVTE</sequence>
<protein>
    <submittedName>
        <fullName evidence="2">Phasin family protein</fullName>
    </submittedName>
</protein>
<evidence type="ECO:0000313" key="2">
    <source>
        <dbReference type="EMBL" id="SDR32637.1"/>
    </source>
</evidence>
<dbReference type="AlphaFoldDB" id="A0A1H1I4K0"/>
<keyword evidence="3" id="KW-1185">Reference proteome</keyword>
<reference evidence="3" key="1">
    <citation type="submission" date="2016-10" db="EMBL/GenBank/DDBJ databases">
        <authorList>
            <person name="Varghese N."/>
        </authorList>
    </citation>
    <scope>NUCLEOTIDE SEQUENCE [LARGE SCALE GENOMIC DNA]</scope>
    <source>
        <strain evidence="3">GAS106B</strain>
    </source>
</reference>
<gene>
    <name evidence="2" type="ORF">SAMN05443245_4658</name>
</gene>